<evidence type="ECO:0000313" key="9">
    <source>
        <dbReference type="Proteomes" id="UP000518605"/>
    </source>
</evidence>
<dbReference type="InterPro" id="IPR027417">
    <property type="entry name" value="P-loop_NTPase"/>
</dbReference>
<evidence type="ECO:0000259" key="7">
    <source>
        <dbReference type="Pfam" id="PF00350"/>
    </source>
</evidence>
<evidence type="ECO:0000256" key="1">
    <source>
        <dbReference type="ARBA" id="ARBA00004370"/>
    </source>
</evidence>
<dbReference type="GO" id="GO:0003924">
    <property type="term" value="F:GTPase activity"/>
    <property type="evidence" value="ECO:0007669"/>
    <property type="project" value="InterPro"/>
</dbReference>
<evidence type="ECO:0000256" key="6">
    <source>
        <dbReference type="SAM" id="Coils"/>
    </source>
</evidence>
<dbReference type="Gene3D" id="3.40.50.300">
    <property type="entry name" value="P-loop containing nucleotide triphosphate hydrolases"/>
    <property type="match status" value="1"/>
</dbReference>
<dbReference type="AlphaFoldDB" id="A0A7W5CC74"/>
<evidence type="ECO:0000256" key="5">
    <source>
        <dbReference type="ARBA" id="ARBA00023136"/>
    </source>
</evidence>
<keyword evidence="4" id="KW-0342">GTP-binding</keyword>
<dbReference type="SUPFAM" id="SSF52540">
    <property type="entry name" value="P-loop containing nucleoside triphosphate hydrolases"/>
    <property type="match status" value="1"/>
</dbReference>
<dbReference type="EMBL" id="JACHXW010000021">
    <property type="protein sequence ID" value="MBB3155038.1"/>
    <property type="molecule type" value="Genomic_DNA"/>
</dbReference>
<gene>
    <name evidence="8" type="ORF">FHS16_005145</name>
</gene>
<dbReference type="GO" id="GO:0005525">
    <property type="term" value="F:GTP binding"/>
    <property type="evidence" value="ECO:0007669"/>
    <property type="project" value="UniProtKB-KW"/>
</dbReference>
<sequence>MTEVFIRYNPYKVETTILYDNEEINQDSQLAKYKNERLQVWLDQLIDILIDELNESEFKLLFQGTLPDYDDVSEECLKYNQSKRAKIQLVHIPAEGKEDKISELTQLVDEMQRGPFEELRSDGIRKNFEKALSSDFEIAVIATMSSGKSTLINSLLGKELMPSKHAACTATIASIRNVPGRDEFTGRCYDKEGLEIEPLQPLDGERMKEFNKNEEVSHIEIEGSIPYISSKRMNLILVDTPGPNNSRNSAHKDHTYRVLKNESKPVVLYVLNSTQLSTDDDNNLLSIVAEQMKSGGKQSKDRFIFAVNKIDLFDPEEETIDDTLKDVRDYLQDKGINNPNIFPVSAEIAKVIRMHQNGEGLTPRKIQTLEAHKYFIKEPQLHLVKYAPLSYSKKQSLVNNIEKARRENDSYAEALIHSGIPAIEEAINEYLDKYAVTAKITAAVNSFKDVVEGKKMEQKLQNEMSDNEELRKNINLQMKRIQEEISKGQKASAFKERINRKKYDVRSVMRRVEGKVHTKIDDFAAVFNNEGSIEESKAKKIIAKLKEDISSLQSDIKTDLELIILATMQNDAEQLLDEYRSYVKDLIEISGNGIKKDEFQIFAADLPAAESLVDNLKYSKKVADGEKWVKTSSWWNPFSWGDGYYETTYTTKTFVDVNKIAEEVINPTKKDLLDNVNKAQKFLDNEVLKLKTFFNAEIDRLENLLLLKVNEIEKLSGDNEILSSKINEDLEKRKWLQDFVIRLDRIIEI</sequence>
<dbReference type="Proteomes" id="UP000518605">
    <property type="component" value="Unassembled WGS sequence"/>
</dbReference>
<dbReference type="GO" id="GO:0016020">
    <property type="term" value="C:membrane"/>
    <property type="evidence" value="ECO:0007669"/>
    <property type="project" value="UniProtKB-SubCell"/>
</dbReference>
<accession>A0A7W5CC74</accession>
<feature type="domain" description="Dynamin N-terminal" evidence="7">
    <location>
        <begin position="138"/>
        <end position="285"/>
    </location>
</feature>
<keyword evidence="5" id="KW-0472">Membrane</keyword>
<dbReference type="Pfam" id="PF00350">
    <property type="entry name" value="Dynamin_N"/>
    <property type="match status" value="1"/>
</dbReference>
<keyword evidence="9" id="KW-1185">Reference proteome</keyword>
<evidence type="ECO:0000256" key="2">
    <source>
        <dbReference type="ARBA" id="ARBA00022741"/>
    </source>
</evidence>
<proteinExistence type="predicted"/>
<evidence type="ECO:0000256" key="4">
    <source>
        <dbReference type="ARBA" id="ARBA00023134"/>
    </source>
</evidence>
<dbReference type="InterPro" id="IPR045063">
    <property type="entry name" value="Dynamin_N"/>
</dbReference>
<name>A0A7W5CC74_9BACL</name>
<comment type="caution">
    <text evidence="8">The sequence shown here is derived from an EMBL/GenBank/DDBJ whole genome shotgun (WGS) entry which is preliminary data.</text>
</comment>
<dbReference type="PANTHER" id="PTHR10465">
    <property type="entry name" value="TRANSMEMBRANE GTPASE FZO1"/>
    <property type="match status" value="1"/>
</dbReference>
<dbReference type="GO" id="GO:0008053">
    <property type="term" value="P:mitochondrial fusion"/>
    <property type="evidence" value="ECO:0007669"/>
    <property type="project" value="TreeGrafter"/>
</dbReference>
<protein>
    <submittedName>
        <fullName evidence="8">GTPase SAR1 family protein</fullName>
    </submittedName>
</protein>
<keyword evidence="3" id="KW-0378">Hydrolase</keyword>
<evidence type="ECO:0000313" key="8">
    <source>
        <dbReference type="EMBL" id="MBB3155038.1"/>
    </source>
</evidence>
<keyword evidence="2" id="KW-0547">Nucleotide-binding</keyword>
<dbReference type="PANTHER" id="PTHR10465:SF0">
    <property type="entry name" value="SARCALUMENIN"/>
    <property type="match status" value="1"/>
</dbReference>
<feature type="coiled-coil region" evidence="6">
    <location>
        <begin position="535"/>
        <end position="585"/>
    </location>
</feature>
<organism evidence="8 9">
    <name type="scientific">Paenibacillus endophyticus</name>
    <dbReference type="NCBI Taxonomy" id="1294268"/>
    <lineage>
        <taxon>Bacteria</taxon>
        <taxon>Bacillati</taxon>
        <taxon>Bacillota</taxon>
        <taxon>Bacilli</taxon>
        <taxon>Bacillales</taxon>
        <taxon>Paenibacillaceae</taxon>
        <taxon>Paenibacillus</taxon>
    </lineage>
</organism>
<dbReference type="RefSeq" id="WP_183569363.1">
    <property type="nucleotide sequence ID" value="NZ_CBCSLB010000020.1"/>
</dbReference>
<dbReference type="InterPro" id="IPR027094">
    <property type="entry name" value="Mitofusin_fam"/>
</dbReference>
<feature type="coiled-coil region" evidence="6">
    <location>
        <begin position="453"/>
        <end position="491"/>
    </location>
</feature>
<evidence type="ECO:0000256" key="3">
    <source>
        <dbReference type="ARBA" id="ARBA00022801"/>
    </source>
</evidence>
<comment type="subcellular location">
    <subcellularLocation>
        <location evidence="1">Membrane</location>
    </subcellularLocation>
</comment>
<keyword evidence="6" id="KW-0175">Coiled coil</keyword>
<reference evidence="8 9" key="1">
    <citation type="submission" date="2020-08" db="EMBL/GenBank/DDBJ databases">
        <title>Genomic Encyclopedia of Type Strains, Phase III (KMG-III): the genomes of soil and plant-associated and newly described type strains.</title>
        <authorList>
            <person name="Whitman W."/>
        </authorList>
    </citation>
    <scope>NUCLEOTIDE SEQUENCE [LARGE SCALE GENOMIC DNA]</scope>
    <source>
        <strain evidence="8 9">CECT 8234</strain>
    </source>
</reference>